<evidence type="ECO:0000313" key="1">
    <source>
        <dbReference type="EMBL" id="GAB93723.1"/>
    </source>
</evidence>
<gene>
    <name evidence="1" type="ORF">GORHZ_242_00070</name>
</gene>
<comment type="caution">
    <text evidence="1">The sequence shown here is derived from an EMBL/GenBank/DDBJ whole genome shotgun (WGS) entry which is preliminary data.</text>
</comment>
<name>K6VBY2_9ACTN</name>
<evidence type="ECO:0000313" key="2">
    <source>
        <dbReference type="Proteomes" id="UP000008363"/>
    </source>
</evidence>
<sequence length="150" mass="17238">MSDIEAAIEQLRAIMQGGNEKAHRRHRVVCGVCGADVLIVWDTDPLVYRVSRIEGYNYYPARDDDTAQLAEDDPLATEWVRVQRNTTINKRSKRWSRPYLCSELLDFALAIDNPPPISLPCRCARPVQVRVLQLVIDIETHRAKRTIERP</sequence>
<dbReference type="RefSeq" id="WP_006339263.1">
    <property type="nucleotide sequence ID" value="NZ_BAHC01000242.1"/>
</dbReference>
<protein>
    <submittedName>
        <fullName evidence="1">Uncharacterized protein</fullName>
    </submittedName>
</protein>
<proteinExistence type="predicted"/>
<dbReference type="STRING" id="1108045.GORHZ_242_00070"/>
<dbReference type="AlphaFoldDB" id="K6VBY2"/>
<dbReference type="Proteomes" id="UP000008363">
    <property type="component" value="Unassembled WGS sequence"/>
</dbReference>
<accession>K6VBY2</accession>
<dbReference type="EMBL" id="BAHC01000242">
    <property type="protein sequence ID" value="GAB93723.1"/>
    <property type="molecule type" value="Genomic_DNA"/>
</dbReference>
<keyword evidence="2" id="KW-1185">Reference proteome</keyword>
<reference evidence="1 2" key="1">
    <citation type="submission" date="2012-08" db="EMBL/GenBank/DDBJ databases">
        <title>Whole genome shotgun sequence of Gordonia rhizosphera NBRC 16068.</title>
        <authorList>
            <person name="Takarada H."/>
            <person name="Isaki S."/>
            <person name="Hosoyama A."/>
            <person name="Tsuchikane K."/>
            <person name="Katsumata H."/>
            <person name="Baba S."/>
            <person name="Ohji S."/>
            <person name="Yamazaki S."/>
            <person name="Fujita N."/>
        </authorList>
    </citation>
    <scope>NUCLEOTIDE SEQUENCE [LARGE SCALE GENOMIC DNA]</scope>
    <source>
        <strain evidence="1 2">NBRC 16068</strain>
    </source>
</reference>
<organism evidence="1 2">
    <name type="scientific">Gordonia rhizosphera NBRC 16068</name>
    <dbReference type="NCBI Taxonomy" id="1108045"/>
    <lineage>
        <taxon>Bacteria</taxon>
        <taxon>Bacillati</taxon>
        <taxon>Actinomycetota</taxon>
        <taxon>Actinomycetes</taxon>
        <taxon>Mycobacteriales</taxon>
        <taxon>Gordoniaceae</taxon>
        <taxon>Gordonia</taxon>
    </lineage>
</organism>